<reference evidence="2 3" key="1">
    <citation type="journal article" date="2023" name="Plant Dis.">
        <title>First Report of Diplodia intermedia Causing Canker and Dieback Diseases on Apple Trees in Canada.</title>
        <authorList>
            <person name="Ellouze W."/>
            <person name="Ilyukhin E."/>
            <person name="Sulman M."/>
            <person name="Ali S."/>
        </authorList>
    </citation>
    <scope>NUCLEOTIDE SEQUENCE [LARGE SCALE GENOMIC DNA]</scope>
    <source>
        <strain evidence="2 3">M45-28</strain>
    </source>
</reference>
<sequence length="628" mass="72480">MPDYKRRRTGPSCEYDHHATLSELRACGSCELCILIKILICEDTSTTAKKDSAYRIQLVNDGSKPHRYLKFSFREESGKWTDKKMIIACWESLTDHVYEGFRSLGPSTASKQTFDLVGSWLDECLAEHTTCNHLSDSSNRLPTRLVEIEAADLNGTFKARLCHGESLPPSTPYVTLSHCWGKELFMTLTSDNTVEWMQSLPTEELPQTFRDAMVIARKLRYRYLWIDSLCIVQDSEEDWMREAGRMSEVYQHSDLTISATASHKASDGCFESRPPYLFRHPGRPNSGIPPSFWSLAPRDLWDLGVESRRKLGLPRRAWVLQERVLSRRILHYSSLGVFWECDRVRRSELVPDHSTSRQFAGLLQQLSTTSHETPSSEWHRHWAALVKDYSERQLTYPNRDKLAALSGVAKAFQSQLADEAYVAGMWNDKDDLLRMLMWSAIKKSPRQARPIYRAPSWSWASLDTPVSPPLSSYGHDLVSLVNIKHAQTKPLNSADPTGRIADGSLTVVGFCVPTLLTLEKQKTRLKLVGRYTASAQKFWQEYRPTVRLDYLEPTSSFPRWLWCVPWFSYDFMTRDNKPRHRISFLLLESARRGDQNPRIFRRVGMAESWSFPLAYKWDLMYYKEMTVV</sequence>
<evidence type="ECO:0000313" key="3">
    <source>
        <dbReference type="Proteomes" id="UP001521184"/>
    </source>
</evidence>
<dbReference type="EMBL" id="JAKEKT020000026">
    <property type="protein sequence ID" value="KAL1643740.1"/>
    <property type="molecule type" value="Genomic_DNA"/>
</dbReference>
<protein>
    <recommendedName>
        <fullName evidence="1">Heterokaryon incompatibility domain-containing protein</fullName>
    </recommendedName>
</protein>
<dbReference type="InterPro" id="IPR010730">
    <property type="entry name" value="HET"/>
</dbReference>
<proteinExistence type="predicted"/>
<organism evidence="2 3">
    <name type="scientific">Diplodia intermedia</name>
    <dbReference type="NCBI Taxonomy" id="856260"/>
    <lineage>
        <taxon>Eukaryota</taxon>
        <taxon>Fungi</taxon>
        <taxon>Dikarya</taxon>
        <taxon>Ascomycota</taxon>
        <taxon>Pezizomycotina</taxon>
        <taxon>Dothideomycetes</taxon>
        <taxon>Dothideomycetes incertae sedis</taxon>
        <taxon>Botryosphaeriales</taxon>
        <taxon>Botryosphaeriaceae</taxon>
        <taxon>Diplodia</taxon>
    </lineage>
</organism>
<evidence type="ECO:0000259" key="1">
    <source>
        <dbReference type="Pfam" id="PF06985"/>
    </source>
</evidence>
<comment type="caution">
    <text evidence="2">The sequence shown here is derived from an EMBL/GenBank/DDBJ whole genome shotgun (WGS) entry which is preliminary data.</text>
</comment>
<dbReference type="PANTHER" id="PTHR33112:SF8">
    <property type="entry name" value="HETEROKARYON INCOMPATIBILITY DOMAIN-CONTAINING PROTEIN"/>
    <property type="match status" value="1"/>
</dbReference>
<gene>
    <name evidence="2" type="ORF">SLS58_004755</name>
</gene>
<evidence type="ECO:0000313" key="2">
    <source>
        <dbReference type="EMBL" id="KAL1643740.1"/>
    </source>
</evidence>
<dbReference type="PANTHER" id="PTHR33112">
    <property type="entry name" value="DOMAIN PROTEIN, PUTATIVE-RELATED"/>
    <property type="match status" value="1"/>
</dbReference>
<dbReference type="Proteomes" id="UP001521184">
    <property type="component" value="Unassembled WGS sequence"/>
</dbReference>
<feature type="domain" description="Heterokaryon incompatibility" evidence="1">
    <location>
        <begin position="173"/>
        <end position="322"/>
    </location>
</feature>
<accession>A0ABR3TTB8</accession>
<keyword evidence="3" id="KW-1185">Reference proteome</keyword>
<name>A0ABR3TTB8_9PEZI</name>
<dbReference type="Pfam" id="PF06985">
    <property type="entry name" value="HET"/>
    <property type="match status" value="1"/>
</dbReference>